<name>A0AAD6R939_9ROSI</name>
<accession>A0AAD6R939</accession>
<reference evidence="1" key="1">
    <citation type="journal article" date="2023" name="Mol. Ecol. Resour.">
        <title>Chromosome-level genome assembly of a triploid poplar Populus alba 'Berolinensis'.</title>
        <authorList>
            <person name="Chen S."/>
            <person name="Yu Y."/>
            <person name="Wang X."/>
            <person name="Wang S."/>
            <person name="Zhang T."/>
            <person name="Zhou Y."/>
            <person name="He R."/>
            <person name="Meng N."/>
            <person name="Wang Y."/>
            <person name="Liu W."/>
            <person name="Liu Z."/>
            <person name="Liu J."/>
            <person name="Guo Q."/>
            <person name="Huang H."/>
            <person name="Sederoff R.R."/>
            <person name="Wang G."/>
            <person name="Qu G."/>
            <person name="Chen S."/>
        </authorList>
    </citation>
    <scope>NUCLEOTIDE SEQUENCE</scope>
    <source>
        <strain evidence="1">SC-2020</strain>
    </source>
</reference>
<organism evidence="1 2">
    <name type="scientific">Populus alba x Populus x berolinensis</name>
    <dbReference type="NCBI Taxonomy" id="444605"/>
    <lineage>
        <taxon>Eukaryota</taxon>
        <taxon>Viridiplantae</taxon>
        <taxon>Streptophyta</taxon>
        <taxon>Embryophyta</taxon>
        <taxon>Tracheophyta</taxon>
        <taxon>Spermatophyta</taxon>
        <taxon>Magnoliopsida</taxon>
        <taxon>eudicotyledons</taxon>
        <taxon>Gunneridae</taxon>
        <taxon>Pentapetalae</taxon>
        <taxon>rosids</taxon>
        <taxon>fabids</taxon>
        <taxon>Malpighiales</taxon>
        <taxon>Salicaceae</taxon>
        <taxon>Saliceae</taxon>
        <taxon>Populus</taxon>
    </lineage>
</organism>
<evidence type="ECO:0000313" key="1">
    <source>
        <dbReference type="EMBL" id="KAJ7004529.1"/>
    </source>
</evidence>
<sequence>MVGQLPSTWPVLFSLEKLLNLSNLTIVIAQRILPTIPCLLASETIEGVASCKIRSLPPPRFEKDKSITMALEVLVPSWVVEVKMGIRLLSPKATSYFSWSLCFFQKKNI</sequence>
<protein>
    <submittedName>
        <fullName evidence="1">Uncharacterized protein</fullName>
    </submittedName>
</protein>
<dbReference type="Proteomes" id="UP001164929">
    <property type="component" value="Chromosome 3"/>
</dbReference>
<comment type="caution">
    <text evidence="1">The sequence shown here is derived from an EMBL/GenBank/DDBJ whole genome shotgun (WGS) entry which is preliminary data.</text>
</comment>
<dbReference type="AlphaFoldDB" id="A0AAD6R939"/>
<proteinExistence type="predicted"/>
<evidence type="ECO:0000313" key="2">
    <source>
        <dbReference type="Proteomes" id="UP001164929"/>
    </source>
</evidence>
<keyword evidence="2" id="KW-1185">Reference proteome</keyword>
<gene>
    <name evidence="1" type="ORF">NC653_009391</name>
</gene>
<dbReference type="EMBL" id="JAQIZT010000003">
    <property type="protein sequence ID" value="KAJ7004529.1"/>
    <property type="molecule type" value="Genomic_DNA"/>
</dbReference>